<evidence type="ECO:0000256" key="2">
    <source>
        <dbReference type="SAM" id="Phobius"/>
    </source>
</evidence>
<reference evidence="3 4" key="1">
    <citation type="submission" date="2018-03" db="EMBL/GenBank/DDBJ databases">
        <authorList>
            <person name="Guldener U."/>
        </authorList>
    </citation>
    <scope>NUCLEOTIDE SEQUENCE [LARGE SCALE GENOMIC DNA]</scope>
    <source>
        <strain evidence="3 4">DAOM196992</strain>
    </source>
</reference>
<feature type="transmembrane region" description="Helical" evidence="2">
    <location>
        <begin position="691"/>
        <end position="711"/>
    </location>
</feature>
<name>A0A5C3FAF5_9BASI</name>
<dbReference type="AlphaFoldDB" id="A0A5C3FAF5"/>
<evidence type="ECO:0000256" key="1">
    <source>
        <dbReference type="SAM" id="MobiDB-lite"/>
    </source>
</evidence>
<feature type="compositionally biased region" description="Low complexity" evidence="1">
    <location>
        <begin position="341"/>
        <end position="352"/>
    </location>
</feature>
<evidence type="ECO:0008006" key="5">
    <source>
        <dbReference type="Google" id="ProtNLM"/>
    </source>
</evidence>
<proteinExistence type="predicted"/>
<dbReference type="Proteomes" id="UP000323386">
    <property type="component" value="Unassembled WGS sequence"/>
</dbReference>
<feature type="compositionally biased region" description="Low complexity" evidence="1">
    <location>
        <begin position="295"/>
        <end position="313"/>
    </location>
</feature>
<protein>
    <recommendedName>
        <fullName evidence="5">Transmembrane protein 135 N-terminal domain-containing protein</fullName>
    </recommendedName>
</protein>
<accession>A0A5C3FAF5</accession>
<feature type="region of interest" description="Disordered" evidence="1">
    <location>
        <begin position="291"/>
        <end position="365"/>
    </location>
</feature>
<organism evidence="3 4">
    <name type="scientific">Pseudozyma flocculosa</name>
    <dbReference type="NCBI Taxonomy" id="84751"/>
    <lineage>
        <taxon>Eukaryota</taxon>
        <taxon>Fungi</taxon>
        <taxon>Dikarya</taxon>
        <taxon>Basidiomycota</taxon>
        <taxon>Ustilaginomycotina</taxon>
        <taxon>Ustilaginomycetes</taxon>
        <taxon>Ustilaginales</taxon>
        <taxon>Ustilaginaceae</taxon>
        <taxon>Pseudozyma</taxon>
    </lineage>
</organism>
<dbReference type="PANTHER" id="PTHR12459">
    <property type="entry name" value="TRANSMEMBRANE PROTEIN 135-RELATED"/>
    <property type="match status" value="1"/>
</dbReference>
<keyword evidence="2" id="KW-0472">Membrane</keyword>
<keyword evidence="4" id="KW-1185">Reference proteome</keyword>
<dbReference type="InterPro" id="IPR026749">
    <property type="entry name" value="Tmem135"/>
</dbReference>
<evidence type="ECO:0000313" key="3">
    <source>
        <dbReference type="EMBL" id="SPO41096.1"/>
    </source>
</evidence>
<dbReference type="OrthoDB" id="4021778at2759"/>
<keyword evidence="2" id="KW-1133">Transmembrane helix</keyword>
<gene>
    <name evidence="3" type="ORF">PSFLO_06578</name>
</gene>
<dbReference type="PANTHER" id="PTHR12459:SF15">
    <property type="entry name" value="TRANSMEMBRANE PROTEIN 135"/>
    <property type="match status" value="1"/>
</dbReference>
<dbReference type="EMBL" id="OOIP01000024">
    <property type="protein sequence ID" value="SPO41096.1"/>
    <property type="molecule type" value="Genomic_DNA"/>
</dbReference>
<keyword evidence="2" id="KW-0812">Transmembrane</keyword>
<sequence length="802" mass="85431">MAPSPPPPGLAPSRRVGRRRLPLSAKRSDELTALLLPAIKAFGLGYLMDILPAIIKALLRFTTSELKRIRAQQKRTNEERSLATDWATRRPSLPTRAIDAFHLVAPSLARLPLLLQAILKALVAALGPQGMALSCFCAMAGWKISESMLWWPITKYYALKLSHSAPDVRRQLALTRARVAATFISASVSSALSLMVLQHNSIQADLRAATAAAAAAASGGIAATASGNATKPTTLPPVPTGSDSLHIDTTSSWIPKPLRSPRFGFTAPRAPASVPRIASLAPAGHFLSRLTSLTVPGSPSSGRSPSGGASAQPPVSPDARLPTSPSETRGGVDEKMLQLPSSAATASATEAAVVPGVKSRTPDALGKPSPTIDLTLFALVRGLDTLVRAAPLILASSSTAAAASAAVGSKVSIAGGNAARASPPPRSASRLSRLGSALSDQAEGLIFVVCCAQIMWAWFYHQERLPPTYVKWITNLATMDERLLLALRGMRYGQPIKWSYKDRDITPAGVELVSSLSEELGYPYEWGDPTRIPNTAAEARQMLLEARRANAEVRARGGTVQPNPLRGEGGEPGFVLAGASGPRGRGEMGGLPCEIIHCGVGGASCARNAALRWLRGWRMSMAIYFPVHLLPRLLFNPRGFARQPVRNLAKVVVGAARSAAFLATFIVGNWYPICLARSHLPRLFPAVPFSFWDSGLGPLLGSIACGFSIFIEEKRKRAEMALYVAPRALFAVAESTRNGWLSEGRRSALWCERVIFGMAVGTVVATAKYRPDQLRGITGAMGWVVRRPGSVPAVKGRYARGR</sequence>
<evidence type="ECO:0000313" key="4">
    <source>
        <dbReference type="Proteomes" id="UP000323386"/>
    </source>
</evidence>